<sequence length="191" mass="21613">MDKHIEEFEAFMAERFGDSIDRRKCLNGDDNDYMAWDMQVAKIIWMQLAAKLEAANQIIEANNEGDLENTQLMNLAAYSATLRCRAEASEQRFDDLAKAAGWTPERCEQTGDSPFDAVEGLFADRVRAEQRAKAAEARLLVPVKSPDDGLEDCISMWPDNWRNDFDTGYNFGVWRCEQNIKAAGYPVEGGE</sequence>
<proteinExistence type="predicted"/>
<dbReference type="RefSeq" id="WP_050151448.1">
    <property type="nucleotide sequence ID" value="NZ_CABHWQ010000021.1"/>
</dbReference>
<reference evidence="1" key="1">
    <citation type="submission" date="2022-08" db="EMBL/GenBank/DDBJ databases">
        <authorList>
            <person name="Bogun A."/>
            <person name="Kislichkina A."/>
            <person name="Solomentsev V."/>
            <person name="Skryabin Y."/>
            <person name="Sizova A."/>
            <person name="Platonov M."/>
            <person name="Dentovskaya S."/>
        </authorList>
    </citation>
    <scope>NUCLEOTIDE SEQUENCE</scope>
    <source>
        <strain evidence="1">SCPM-O-B-7604</strain>
    </source>
</reference>
<evidence type="ECO:0000313" key="2">
    <source>
        <dbReference type="Proteomes" id="UP001057860"/>
    </source>
</evidence>
<evidence type="ECO:0000313" key="1">
    <source>
        <dbReference type="EMBL" id="UWM44700.1"/>
    </source>
</evidence>
<dbReference type="Proteomes" id="UP001057860">
    <property type="component" value="Chromosome"/>
</dbReference>
<gene>
    <name evidence="1" type="ORF">N0H69_18920</name>
</gene>
<organism evidence="1 2">
    <name type="scientific">Yersinia alsatica</name>
    <dbReference type="NCBI Taxonomy" id="2890317"/>
    <lineage>
        <taxon>Bacteria</taxon>
        <taxon>Pseudomonadati</taxon>
        <taxon>Pseudomonadota</taxon>
        <taxon>Gammaproteobacteria</taxon>
        <taxon>Enterobacterales</taxon>
        <taxon>Yersiniaceae</taxon>
        <taxon>Yersinia</taxon>
    </lineage>
</organism>
<dbReference type="EMBL" id="CP104006">
    <property type="protein sequence ID" value="UWM44700.1"/>
    <property type="molecule type" value="Genomic_DNA"/>
</dbReference>
<accession>A0ABY5UQ79</accession>
<name>A0ABY5UQ79_9GAMM</name>
<evidence type="ECO:0008006" key="3">
    <source>
        <dbReference type="Google" id="ProtNLM"/>
    </source>
</evidence>
<keyword evidence="2" id="KW-1185">Reference proteome</keyword>
<protein>
    <recommendedName>
        <fullName evidence="3">Phage protein</fullName>
    </recommendedName>
</protein>
<dbReference type="GeneID" id="75142117"/>